<proteinExistence type="predicted"/>
<dbReference type="Proteomes" id="UP000241771">
    <property type="component" value="Unassembled WGS sequence"/>
</dbReference>
<feature type="transmembrane region" description="Helical" evidence="5">
    <location>
        <begin position="78"/>
        <end position="99"/>
    </location>
</feature>
<organism evidence="7 8">
    <name type="scientific">Photobacterium sanctipauli</name>
    <dbReference type="NCBI Taxonomy" id="1342794"/>
    <lineage>
        <taxon>Bacteria</taxon>
        <taxon>Pseudomonadati</taxon>
        <taxon>Pseudomonadota</taxon>
        <taxon>Gammaproteobacteria</taxon>
        <taxon>Vibrionales</taxon>
        <taxon>Vibrionaceae</taxon>
        <taxon>Photobacterium</taxon>
    </lineage>
</organism>
<dbReference type="EMBL" id="PYMA01000003">
    <property type="protein sequence ID" value="PSW20747.1"/>
    <property type="molecule type" value="Genomic_DNA"/>
</dbReference>
<evidence type="ECO:0000313" key="8">
    <source>
        <dbReference type="Proteomes" id="UP000241771"/>
    </source>
</evidence>
<dbReference type="InterPro" id="IPR003807">
    <property type="entry name" value="DUF202"/>
</dbReference>
<comment type="subcellular location">
    <subcellularLocation>
        <location evidence="1">Endomembrane system</location>
        <topology evidence="1">Multi-pass membrane protein</topology>
    </subcellularLocation>
</comment>
<sequence length="142" mass="15321">MGQHCYDGAGSRHHDIDPAAVLKRVGGTVAQENSQSLRERDVGLQPERTLLSWSRTVLLLFLHALVLVKVGWTKGVPALLLVAGAVSIASFALLALIELRRIDYRFTLPLLNLRSVGMNLFFSVAVAASAGCYIVALLLRGG</sequence>
<dbReference type="AlphaFoldDB" id="A0A2T3NWS7"/>
<accession>A0A2T3NWS7</accession>
<keyword evidence="4 5" id="KW-0472">Membrane</keyword>
<evidence type="ECO:0000256" key="1">
    <source>
        <dbReference type="ARBA" id="ARBA00004127"/>
    </source>
</evidence>
<evidence type="ECO:0000256" key="2">
    <source>
        <dbReference type="ARBA" id="ARBA00022692"/>
    </source>
</evidence>
<evidence type="ECO:0000259" key="6">
    <source>
        <dbReference type="Pfam" id="PF02656"/>
    </source>
</evidence>
<evidence type="ECO:0000313" key="7">
    <source>
        <dbReference type="EMBL" id="PSW20747.1"/>
    </source>
</evidence>
<dbReference type="GO" id="GO:0012505">
    <property type="term" value="C:endomembrane system"/>
    <property type="evidence" value="ECO:0007669"/>
    <property type="project" value="UniProtKB-SubCell"/>
</dbReference>
<feature type="transmembrane region" description="Helical" evidence="5">
    <location>
        <begin position="120"/>
        <end position="139"/>
    </location>
</feature>
<keyword evidence="2 5" id="KW-0812">Transmembrane</keyword>
<reference evidence="7 8" key="1">
    <citation type="submission" date="2018-01" db="EMBL/GenBank/DDBJ databases">
        <title>Whole genome sequencing of Histamine producing bacteria.</title>
        <authorList>
            <person name="Butler K."/>
        </authorList>
    </citation>
    <scope>NUCLEOTIDE SEQUENCE [LARGE SCALE GENOMIC DNA]</scope>
    <source>
        <strain evidence="7 8">DSM 100436</strain>
    </source>
</reference>
<evidence type="ECO:0000256" key="4">
    <source>
        <dbReference type="ARBA" id="ARBA00023136"/>
    </source>
</evidence>
<feature type="domain" description="DUF202" evidence="6">
    <location>
        <begin position="41"/>
        <end position="101"/>
    </location>
</feature>
<evidence type="ECO:0000256" key="3">
    <source>
        <dbReference type="ARBA" id="ARBA00022989"/>
    </source>
</evidence>
<feature type="transmembrane region" description="Helical" evidence="5">
    <location>
        <begin position="50"/>
        <end position="72"/>
    </location>
</feature>
<protein>
    <recommendedName>
        <fullName evidence="6">DUF202 domain-containing protein</fullName>
    </recommendedName>
</protein>
<keyword evidence="3 5" id="KW-1133">Transmembrane helix</keyword>
<name>A0A2T3NWS7_9GAMM</name>
<keyword evidence="8" id="KW-1185">Reference proteome</keyword>
<dbReference type="Pfam" id="PF02656">
    <property type="entry name" value="DUF202"/>
    <property type="match status" value="1"/>
</dbReference>
<gene>
    <name evidence="7" type="ORF">C9I98_07855</name>
</gene>
<evidence type="ECO:0000256" key="5">
    <source>
        <dbReference type="SAM" id="Phobius"/>
    </source>
</evidence>
<comment type="caution">
    <text evidence="7">The sequence shown here is derived from an EMBL/GenBank/DDBJ whole genome shotgun (WGS) entry which is preliminary data.</text>
</comment>